<dbReference type="Gene3D" id="3.80.10.10">
    <property type="entry name" value="Ribonuclease Inhibitor"/>
    <property type="match status" value="1"/>
</dbReference>
<dbReference type="InterPro" id="IPR032675">
    <property type="entry name" value="LRR_dom_sf"/>
</dbReference>
<protein>
    <recommendedName>
        <fullName evidence="3">LRRCT domain-containing protein</fullName>
    </recommendedName>
</protein>
<keyword evidence="2" id="KW-1185">Reference proteome</keyword>
<feature type="non-terminal residue" evidence="1">
    <location>
        <position position="167"/>
    </location>
</feature>
<evidence type="ECO:0000313" key="2">
    <source>
        <dbReference type="Proteomes" id="UP000479000"/>
    </source>
</evidence>
<evidence type="ECO:0008006" key="3">
    <source>
        <dbReference type="Google" id="ProtNLM"/>
    </source>
</evidence>
<gene>
    <name evidence="1" type="ORF">NTEN_LOCUS581</name>
</gene>
<proteinExistence type="predicted"/>
<dbReference type="AlphaFoldDB" id="A0A6H5FUF8"/>
<organism evidence="1 2">
    <name type="scientific">Nesidiocoris tenuis</name>
    <dbReference type="NCBI Taxonomy" id="355587"/>
    <lineage>
        <taxon>Eukaryota</taxon>
        <taxon>Metazoa</taxon>
        <taxon>Ecdysozoa</taxon>
        <taxon>Arthropoda</taxon>
        <taxon>Hexapoda</taxon>
        <taxon>Insecta</taxon>
        <taxon>Pterygota</taxon>
        <taxon>Neoptera</taxon>
        <taxon>Paraneoptera</taxon>
        <taxon>Hemiptera</taxon>
        <taxon>Heteroptera</taxon>
        <taxon>Panheteroptera</taxon>
        <taxon>Cimicomorpha</taxon>
        <taxon>Miridae</taxon>
        <taxon>Dicyphina</taxon>
        <taxon>Nesidiocoris</taxon>
    </lineage>
</organism>
<reference evidence="1 2" key="1">
    <citation type="submission" date="2020-02" db="EMBL/GenBank/DDBJ databases">
        <authorList>
            <person name="Ferguson B K."/>
        </authorList>
    </citation>
    <scope>NUCLEOTIDE SEQUENCE [LARGE SCALE GENOMIC DNA]</scope>
</reference>
<dbReference type="EMBL" id="CADCXU010001032">
    <property type="protein sequence ID" value="CAA9993682.1"/>
    <property type="molecule type" value="Genomic_DNA"/>
</dbReference>
<evidence type="ECO:0000313" key="1">
    <source>
        <dbReference type="EMBL" id="CAA9993682.1"/>
    </source>
</evidence>
<dbReference type="Proteomes" id="UP000479000">
    <property type="component" value="Unassembled WGS sequence"/>
</dbReference>
<dbReference type="OrthoDB" id="8861968at2759"/>
<dbReference type="SUPFAM" id="SSF52058">
    <property type="entry name" value="L domain-like"/>
    <property type="match status" value="1"/>
</dbReference>
<name>A0A6H5FUF8_9HEMI</name>
<sequence length="167" mass="19111">MFALAGNNNLTHIKFKFACLERLRYIDFHANKITNLNENDRHLLDALPQRNQSLIIDVSENPLSCDDIDSLYDWFHDTKVTIQSKEKIQCKPEPMIGVTQELRVARVEANGSSGTVTFLSIALCMSLLALLYTNREPIRNTIYPYVLSLSRNIQYTTIGRSEAQEMD</sequence>
<accession>A0A6H5FUF8</accession>